<evidence type="ECO:0000313" key="2">
    <source>
        <dbReference type="EMBL" id="MFC4329964.1"/>
    </source>
</evidence>
<keyword evidence="3" id="KW-1185">Reference proteome</keyword>
<evidence type="ECO:0000313" key="3">
    <source>
        <dbReference type="Proteomes" id="UP001595824"/>
    </source>
</evidence>
<dbReference type="RefSeq" id="WP_381740688.1">
    <property type="nucleotide sequence ID" value="NZ_JBHSDP010000020.1"/>
</dbReference>
<comment type="caution">
    <text evidence="2">The sequence shown here is derived from an EMBL/GenBank/DDBJ whole genome shotgun (WGS) entry which is preliminary data.</text>
</comment>
<evidence type="ECO:0000256" key="1">
    <source>
        <dbReference type="SAM" id="MobiDB-lite"/>
    </source>
</evidence>
<proteinExistence type="predicted"/>
<gene>
    <name evidence="2" type="ORF">ACFPC0_19660</name>
</gene>
<dbReference type="Proteomes" id="UP001595824">
    <property type="component" value="Unassembled WGS sequence"/>
</dbReference>
<sequence>MNGDSACTAEGLLRRHDEVIRQHDNPLLRSARSGRVEQAHLLRMVQADLWCMEAETVAYAVLLARFPNGPAGDLFAELNSTLRTLRPRLDTCARALGPPSGEASAFPEDDGAFAFPAAVSWMGLHAERAAAALALRSDFAIYARECRELVHALADTATLVPEAFRDYYDMPAPTKLLDLAAATVEDGLRHGDAPERADSTTRLLVSGLDGFWRFAAGLRPSSAAGSAAAPARASVPASAPAPEGSRTCA</sequence>
<protein>
    <submittedName>
        <fullName evidence="2">Uncharacterized protein</fullName>
    </submittedName>
</protein>
<dbReference type="SUPFAM" id="SSF48613">
    <property type="entry name" value="Heme oxygenase-like"/>
    <property type="match status" value="1"/>
</dbReference>
<dbReference type="InterPro" id="IPR016084">
    <property type="entry name" value="Haem_Oase-like_multi-hlx"/>
</dbReference>
<dbReference type="EMBL" id="JBHSDP010000020">
    <property type="protein sequence ID" value="MFC4329964.1"/>
    <property type="molecule type" value="Genomic_DNA"/>
</dbReference>
<feature type="compositionally biased region" description="Low complexity" evidence="1">
    <location>
        <begin position="226"/>
        <end position="242"/>
    </location>
</feature>
<name>A0ABV8TH77_9ACTN</name>
<organism evidence="2 3">
    <name type="scientific">Streptomyces andamanensis</name>
    <dbReference type="NCBI Taxonomy" id="1565035"/>
    <lineage>
        <taxon>Bacteria</taxon>
        <taxon>Bacillati</taxon>
        <taxon>Actinomycetota</taxon>
        <taxon>Actinomycetes</taxon>
        <taxon>Kitasatosporales</taxon>
        <taxon>Streptomycetaceae</taxon>
        <taxon>Streptomyces</taxon>
    </lineage>
</organism>
<reference evidence="3" key="1">
    <citation type="journal article" date="2019" name="Int. J. Syst. Evol. Microbiol.">
        <title>The Global Catalogue of Microorganisms (GCM) 10K type strain sequencing project: providing services to taxonomists for standard genome sequencing and annotation.</title>
        <authorList>
            <consortium name="The Broad Institute Genomics Platform"/>
            <consortium name="The Broad Institute Genome Sequencing Center for Infectious Disease"/>
            <person name="Wu L."/>
            <person name="Ma J."/>
        </authorList>
    </citation>
    <scope>NUCLEOTIDE SEQUENCE [LARGE SCALE GENOMIC DNA]</scope>
    <source>
        <strain evidence="3">PCU 347</strain>
    </source>
</reference>
<accession>A0ABV8TH77</accession>
<feature type="region of interest" description="Disordered" evidence="1">
    <location>
        <begin position="226"/>
        <end position="249"/>
    </location>
</feature>